<name>A0A8J2PPL4_9HEXA</name>
<sequence>MPQESDVTALDNLENRTPEMGEDRYYDELLKFWGVKGFVRYIQEIKADEKQESCYINLGNYLDALLKVWKTPGQWDIFAKSPVFLNTFFDVVQMRLQEMFFTDEIYLEWNVSEYFRLAFAVICLFDDVNIYDNFNGSLELLFEESMKQLLENIKSKKRNILEMLMSTETEIQLKEFELKVEHCTCKPKWATEFLKNITFPIEALYDDNSSALSQKLFVTSADEFENHSEEDLENYYWNKILEVRGVNGFITSLQLINDSESYYLCSRFRAYLDNLLKVWKTPGNLDKCLTSSDFVNAIMDFGKVRLGNYSFNNEEELSEFFRLSLVLIWLLNSDKMIYS</sequence>
<dbReference type="EMBL" id="CAJVCH010560060">
    <property type="protein sequence ID" value="CAG7831345.1"/>
    <property type="molecule type" value="Genomic_DNA"/>
</dbReference>
<dbReference type="AlphaFoldDB" id="A0A8J2PPL4"/>
<accession>A0A8J2PPL4</accession>
<evidence type="ECO:0000313" key="1">
    <source>
        <dbReference type="EMBL" id="CAG7831345.1"/>
    </source>
</evidence>
<proteinExistence type="predicted"/>
<comment type="caution">
    <text evidence="1">The sequence shown here is derived from an EMBL/GenBank/DDBJ whole genome shotgun (WGS) entry which is preliminary data.</text>
</comment>
<evidence type="ECO:0000313" key="2">
    <source>
        <dbReference type="Proteomes" id="UP000708208"/>
    </source>
</evidence>
<gene>
    <name evidence="1" type="ORF">AFUS01_LOCUS41093</name>
</gene>
<organism evidence="1 2">
    <name type="scientific">Allacma fusca</name>
    <dbReference type="NCBI Taxonomy" id="39272"/>
    <lineage>
        <taxon>Eukaryota</taxon>
        <taxon>Metazoa</taxon>
        <taxon>Ecdysozoa</taxon>
        <taxon>Arthropoda</taxon>
        <taxon>Hexapoda</taxon>
        <taxon>Collembola</taxon>
        <taxon>Symphypleona</taxon>
        <taxon>Sminthuridae</taxon>
        <taxon>Allacma</taxon>
    </lineage>
</organism>
<reference evidence="1" key="1">
    <citation type="submission" date="2021-06" db="EMBL/GenBank/DDBJ databases">
        <authorList>
            <person name="Hodson N. C."/>
            <person name="Mongue J. A."/>
            <person name="Jaron S. K."/>
        </authorList>
    </citation>
    <scope>NUCLEOTIDE SEQUENCE</scope>
</reference>
<keyword evidence="2" id="KW-1185">Reference proteome</keyword>
<protein>
    <submittedName>
        <fullName evidence="1">Uncharacterized protein</fullName>
    </submittedName>
</protein>
<dbReference type="Proteomes" id="UP000708208">
    <property type="component" value="Unassembled WGS sequence"/>
</dbReference>